<dbReference type="PROSITE" id="PS50949">
    <property type="entry name" value="HTH_GNTR"/>
    <property type="match status" value="1"/>
</dbReference>
<keyword evidence="5" id="KW-0804">Transcription</keyword>
<keyword evidence="7" id="KW-0808">Transferase</keyword>
<dbReference type="PANTHER" id="PTHR46577">
    <property type="entry name" value="HTH-TYPE TRANSCRIPTIONAL REGULATORY PROTEIN GABR"/>
    <property type="match status" value="1"/>
</dbReference>
<keyword evidence="7" id="KW-0032">Aminotransferase</keyword>
<comment type="caution">
    <text evidence="7">The sequence shown here is derived from an EMBL/GenBank/DDBJ whole genome shotgun (WGS) entry which is preliminary data.</text>
</comment>
<dbReference type="InterPro" id="IPR015421">
    <property type="entry name" value="PyrdxlP-dep_Trfase_major"/>
</dbReference>
<dbReference type="EMBL" id="JAGGLJ010000007">
    <property type="protein sequence ID" value="MBP2025344.1"/>
    <property type="molecule type" value="Genomic_DNA"/>
</dbReference>
<proteinExistence type="inferred from homology"/>
<dbReference type="InterPro" id="IPR051446">
    <property type="entry name" value="HTH_trans_reg/aminotransferase"/>
</dbReference>
<evidence type="ECO:0000256" key="4">
    <source>
        <dbReference type="ARBA" id="ARBA00023125"/>
    </source>
</evidence>
<evidence type="ECO:0000256" key="5">
    <source>
        <dbReference type="ARBA" id="ARBA00023163"/>
    </source>
</evidence>
<keyword evidence="8" id="KW-1185">Reference proteome</keyword>
<dbReference type="Pfam" id="PF00392">
    <property type="entry name" value="GntR"/>
    <property type="match status" value="1"/>
</dbReference>
<dbReference type="GO" id="GO:0008483">
    <property type="term" value="F:transaminase activity"/>
    <property type="evidence" value="ECO:0007669"/>
    <property type="project" value="UniProtKB-KW"/>
</dbReference>
<dbReference type="RefSeq" id="WP_210060639.1">
    <property type="nucleotide sequence ID" value="NZ_JAGGLJ010000007.1"/>
</dbReference>
<protein>
    <submittedName>
        <fullName evidence="7">GntR family transcriptional regulator/MocR family aminotransferase</fullName>
    </submittedName>
</protein>
<evidence type="ECO:0000313" key="7">
    <source>
        <dbReference type="EMBL" id="MBP2025344.1"/>
    </source>
</evidence>
<gene>
    <name evidence="7" type="ORF">J2Z71_000874</name>
</gene>
<evidence type="ECO:0000256" key="3">
    <source>
        <dbReference type="ARBA" id="ARBA00023015"/>
    </source>
</evidence>
<accession>A0ABS4KC32</accession>
<sequence length="470" mass="55133">MLSPNLVENIEKPLYEQLYEYIKDEIRLTHLKSDQALPSKRNLSNHLDISINTVTKAYEILIDEGYLYSVERKGYFVSNIDNLLSLEIDTKKSKINKKKKKKYKYNFKINNIDTDNFPKYTFRKLNSEIINDYEDTWLKSRDPQGLYILRNNIKEYLNQSRGVKTNAENIIISSGTEYLMQILLYILPKDSVFAVENPGYRVLNAIFEINNVGYTPISIDKNGMNYKELKNSPANIVLVTPSHQFPTGEIMQINRRIKLLNWADKNKRNYIIEDDYDSEFKYYGKPIPALKSLDRQDNVIYIGNFSKAISPLLRVSYMVLPDELLKIYYDRVPFMNCPVASHVQLSLAKFMEEGYFERHLNRMRNIYKEKRKVAIDVFKKHKEFKIIDSKAGLHFIIELNTDLSEEELVGIASENDIYIEGLSKYYVNGIKNYEKPKIIIGFGNMKNEDIEYALNILIKSLEKYIKKETH</sequence>
<dbReference type="PANTHER" id="PTHR46577:SF1">
    <property type="entry name" value="HTH-TYPE TRANSCRIPTIONAL REGULATORY PROTEIN GABR"/>
    <property type="match status" value="1"/>
</dbReference>
<dbReference type="SUPFAM" id="SSF46785">
    <property type="entry name" value="Winged helix' DNA-binding domain"/>
    <property type="match status" value="1"/>
</dbReference>
<dbReference type="Gene3D" id="3.40.640.10">
    <property type="entry name" value="Type I PLP-dependent aspartate aminotransferase-like (Major domain)"/>
    <property type="match status" value="1"/>
</dbReference>
<evidence type="ECO:0000259" key="6">
    <source>
        <dbReference type="PROSITE" id="PS50949"/>
    </source>
</evidence>
<dbReference type="CDD" id="cd00609">
    <property type="entry name" value="AAT_like"/>
    <property type="match status" value="1"/>
</dbReference>
<evidence type="ECO:0000313" key="8">
    <source>
        <dbReference type="Proteomes" id="UP001519306"/>
    </source>
</evidence>
<dbReference type="SMART" id="SM00345">
    <property type="entry name" value="HTH_GNTR"/>
    <property type="match status" value="1"/>
</dbReference>
<evidence type="ECO:0000256" key="2">
    <source>
        <dbReference type="ARBA" id="ARBA00022898"/>
    </source>
</evidence>
<reference evidence="7 8" key="1">
    <citation type="submission" date="2021-03" db="EMBL/GenBank/DDBJ databases">
        <title>Genomic Encyclopedia of Type Strains, Phase IV (KMG-IV): sequencing the most valuable type-strain genomes for metagenomic binning, comparative biology and taxonomic classification.</title>
        <authorList>
            <person name="Goeker M."/>
        </authorList>
    </citation>
    <scope>NUCLEOTIDE SEQUENCE [LARGE SCALE GENOMIC DNA]</scope>
    <source>
        <strain evidence="7 8">DSM 27563</strain>
    </source>
</reference>
<dbReference type="SUPFAM" id="SSF53383">
    <property type="entry name" value="PLP-dependent transferases"/>
    <property type="match status" value="1"/>
</dbReference>
<evidence type="ECO:0000256" key="1">
    <source>
        <dbReference type="ARBA" id="ARBA00005384"/>
    </source>
</evidence>
<dbReference type="InterPro" id="IPR015424">
    <property type="entry name" value="PyrdxlP-dep_Trfase"/>
</dbReference>
<dbReference type="Proteomes" id="UP001519306">
    <property type="component" value="Unassembled WGS sequence"/>
</dbReference>
<keyword evidence="3" id="KW-0805">Transcription regulation</keyword>
<dbReference type="Gene3D" id="1.10.10.10">
    <property type="entry name" value="Winged helix-like DNA-binding domain superfamily/Winged helix DNA-binding domain"/>
    <property type="match status" value="1"/>
</dbReference>
<comment type="similarity">
    <text evidence="1">In the C-terminal section; belongs to the class-I pyridoxal-phosphate-dependent aminotransferase family.</text>
</comment>
<keyword evidence="4" id="KW-0238">DNA-binding</keyword>
<dbReference type="InterPro" id="IPR036390">
    <property type="entry name" value="WH_DNA-bd_sf"/>
</dbReference>
<name>A0ABS4KC32_9FIRM</name>
<keyword evidence="2" id="KW-0663">Pyridoxal phosphate</keyword>
<dbReference type="CDD" id="cd07377">
    <property type="entry name" value="WHTH_GntR"/>
    <property type="match status" value="1"/>
</dbReference>
<organism evidence="7 8">
    <name type="scientific">Peptoniphilus stercorisuis</name>
    <dbReference type="NCBI Taxonomy" id="1436965"/>
    <lineage>
        <taxon>Bacteria</taxon>
        <taxon>Bacillati</taxon>
        <taxon>Bacillota</taxon>
        <taxon>Tissierellia</taxon>
        <taxon>Tissierellales</taxon>
        <taxon>Peptoniphilaceae</taxon>
        <taxon>Peptoniphilus</taxon>
    </lineage>
</organism>
<dbReference type="Pfam" id="PF00155">
    <property type="entry name" value="Aminotran_1_2"/>
    <property type="match status" value="1"/>
</dbReference>
<dbReference type="InterPro" id="IPR000524">
    <property type="entry name" value="Tscrpt_reg_HTH_GntR"/>
</dbReference>
<dbReference type="InterPro" id="IPR004839">
    <property type="entry name" value="Aminotransferase_I/II_large"/>
</dbReference>
<dbReference type="InterPro" id="IPR036388">
    <property type="entry name" value="WH-like_DNA-bd_sf"/>
</dbReference>
<feature type="domain" description="HTH gntR-type" evidence="6">
    <location>
        <begin position="12"/>
        <end position="80"/>
    </location>
</feature>